<comment type="caution">
    <text evidence="2">The sequence shown here is derived from an EMBL/GenBank/DDBJ whole genome shotgun (WGS) entry which is preliminary data.</text>
</comment>
<evidence type="ECO:0000313" key="3">
    <source>
        <dbReference type="Proteomes" id="UP000587415"/>
    </source>
</evidence>
<gene>
    <name evidence="2" type="ORF">GGQ87_000477</name>
</gene>
<keyword evidence="3" id="KW-1185">Reference proteome</keyword>
<keyword evidence="1" id="KW-0472">Membrane</keyword>
<dbReference type="EMBL" id="JAATJM010000001">
    <property type="protein sequence ID" value="NJC40219.1"/>
    <property type="molecule type" value="Genomic_DNA"/>
</dbReference>
<dbReference type="Proteomes" id="UP000587415">
    <property type="component" value="Unassembled WGS sequence"/>
</dbReference>
<feature type="transmembrane region" description="Helical" evidence="1">
    <location>
        <begin position="103"/>
        <end position="123"/>
    </location>
</feature>
<dbReference type="AlphaFoldDB" id="A0A7X6BMT6"/>
<evidence type="ECO:0000313" key="2">
    <source>
        <dbReference type="EMBL" id="NJC40219.1"/>
    </source>
</evidence>
<protein>
    <submittedName>
        <fullName evidence="2">Uncharacterized protein</fullName>
    </submittedName>
</protein>
<name>A0A7X6BMT6_9CAUL</name>
<accession>A0A7X6BMT6</accession>
<dbReference type="RefSeq" id="WP_168045119.1">
    <property type="nucleotide sequence ID" value="NZ_JAATJM010000001.1"/>
</dbReference>
<proteinExistence type="predicted"/>
<keyword evidence="1" id="KW-1133">Transmembrane helix</keyword>
<keyword evidence="1" id="KW-0812">Transmembrane</keyword>
<sequence>MSEPAMRRLIDLPGVDDLELKALMKPRLADPDLIDDHPEVDEVARAAFGLTPAEAADVPLPADWPDHLRELHRQSPADLVEAFEAEGWDVTDKRRKPLRLLPLFALPLALAARGVAGTLPFVAEPDHPTTDWGASLKAEAGRFRKR</sequence>
<evidence type="ECO:0000256" key="1">
    <source>
        <dbReference type="SAM" id="Phobius"/>
    </source>
</evidence>
<reference evidence="2 3" key="1">
    <citation type="submission" date="2020-03" db="EMBL/GenBank/DDBJ databases">
        <title>Genomic Encyclopedia of Type Strains, Phase IV (KMG-IV): sequencing the most valuable type-strain genomes for metagenomic binning, comparative biology and taxonomic classification.</title>
        <authorList>
            <person name="Goeker M."/>
        </authorList>
    </citation>
    <scope>NUCLEOTIDE SEQUENCE [LARGE SCALE GENOMIC DNA]</scope>
    <source>
        <strain evidence="2 3">DSM 4736</strain>
    </source>
</reference>
<organism evidence="2 3">
    <name type="scientific">Brevundimonas alba</name>
    <dbReference type="NCBI Taxonomy" id="74314"/>
    <lineage>
        <taxon>Bacteria</taxon>
        <taxon>Pseudomonadati</taxon>
        <taxon>Pseudomonadota</taxon>
        <taxon>Alphaproteobacteria</taxon>
        <taxon>Caulobacterales</taxon>
        <taxon>Caulobacteraceae</taxon>
        <taxon>Brevundimonas</taxon>
    </lineage>
</organism>